<proteinExistence type="inferred from homology"/>
<dbReference type="Gene3D" id="1.10.8.60">
    <property type="match status" value="1"/>
</dbReference>
<evidence type="ECO:0000256" key="3">
    <source>
        <dbReference type="ARBA" id="ARBA00023054"/>
    </source>
</evidence>
<dbReference type="PROSITE" id="PS00674">
    <property type="entry name" value="AAA"/>
    <property type="match status" value="1"/>
</dbReference>
<dbReference type="Pfam" id="PF17862">
    <property type="entry name" value="AAA_lid_3"/>
    <property type="match status" value="1"/>
</dbReference>
<dbReference type="InterPro" id="IPR003960">
    <property type="entry name" value="ATPase_AAA_CS"/>
</dbReference>
<keyword evidence="1 4" id="KW-0547">Nucleotide-binding</keyword>
<dbReference type="PANTHER" id="PTHR23077:SF171">
    <property type="entry name" value="NUCLEAR VALOSIN-CONTAINING PROTEIN-LIKE"/>
    <property type="match status" value="1"/>
</dbReference>
<evidence type="ECO:0000256" key="1">
    <source>
        <dbReference type="ARBA" id="ARBA00022741"/>
    </source>
</evidence>
<dbReference type="InterPro" id="IPR027417">
    <property type="entry name" value="P-loop_NTPase"/>
</dbReference>
<evidence type="ECO:0000256" key="4">
    <source>
        <dbReference type="RuleBase" id="RU003651"/>
    </source>
</evidence>
<evidence type="ECO:0000313" key="6">
    <source>
        <dbReference type="EMBL" id="MFC7319053.1"/>
    </source>
</evidence>
<dbReference type="PANTHER" id="PTHR23077">
    <property type="entry name" value="AAA-FAMILY ATPASE"/>
    <property type="match status" value="1"/>
</dbReference>
<dbReference type="Gene3D" id="3.40.50.300">
    <property type="entry name" value="P-loop containing nucleotide triphosphate hydrolases"/>
    <property type="match status" value="1"/>
</dbReference>
<dbReference type="InterPro" id="IPR050168">
    <property type="entry name" value="AAA_ATPase_domain"/>
</dbReference>
<dbReference type="EMBL" id="JBHTBF010000003">
    <property type="protein sequence ID" value="MFC7319053.1"/>
    <property type="molecule type" value="Genomic_DNA"/>
</dbReference>
<name>A0ABD6AEQ5_9EURY</name>
<dbReference type="SUPFAM" id="SSF52540">
    <property type="entry name" value="P-loop containing nucleoside triphosphate hydrolases"/>
    <property type="match status" value="1"/>
</dbReference>
<gene>
    <name evidence="6" type="ORF">ACFQPE_19990</name>
</gene>
<comment type="similarity">
    <text evidence="4">Belongs to the AAA ATPase family.</text>
</comment>
<dbReference type="RefSeq" id="WP_276306116.1">
    <property type="nucleotide sequence ID" value="NZ_CP119993.1"/>
</dbReference>
<feature type="domain" description="AAA+ ATPase" evidence="5">
    <location>
        <begin position="203"/>
        <end position="345"/>
    </location>
</feature>
<dbReference type="Pfam" id="PF00004">
    <property type="entry name" value="AAA"/>
    <property type="match status" value="1"/>
</dbReference>
<dbReference type="InterPro" id="IPR003959">
    <property type="entry name" value="ATPase_AAA_core"/>
</dbReference>
<dbReference type="GO" id="GO:0005524">
    <property type="term" value="F:ATP binding"/>
    <property type="evidence" value="ECO:0007669"/>
    <property type="project" value="UniProtKB-KW"/>
</dbReference>
<reference evidence="6 7" key="1">
    <citation type="journal article" date="2019" name="Int. J. Syst. Evol. Microbiol.">
        <title>The Global Catalogue of Microorganisms (GCM) 10K type strain sequencing project: providing services to taxonomists for standard genome sequencing and annotation.</title>
        <authorList>
            <consortium name="The Broad Institute Genomics Platform"/>
            <consortium name="The Broad Institute Genome Sequencing Center for Infectious Disease"/>
            <person name="Wu L."/>
            <person name="Ma J."/>
        </authorList>
    </citation>
    <scope>NUCLEOTIDE SEQUENCE [LARGE SCALE GENOMIC DNA]</scope>
    <source>
        <strain evidence="6 7">PSR21</strain>
    </source>
</reference>
<sequence length="432" mass="48208">MSDGKLALVNEIAYNGDLIVGYIDGSGSATVSNHTDDAEVSDIVKVEETISSRNNDRAVDVVKKGGFDRGRTVGVVEAVFDETIAIRTENGLVEVNRPDETIEEGYTIAITPSQTFSQVLNEEPIEITPKPDIEVDAINLNLGSDNEDRQEETEQRSLFLPENIENVTFDDVIGLQDAKDRLTEAVSLPMEKPDKMAEFDLEGRFGILFYGPPGTGKTMMAKAAANEWGSSDSFFHIGGPEIVSKYYGESERQIRDVFEAAKQKAEEEDEPAVVFIDEIDSVVPRRDRADETERRIVAQFLSELDGLEDRGDIVVIGATNLVEVIDPAVRRPGRFDEEIEFSLPDSGERRDILKVHSQNMPVSSSVDFKNIAEQTRGWSGADLESIVKKAGLIAVKEDRPEVHHEDFMIALERFDEQREAKRQQTKEVRQQE</sequence>
<dbReference type="InterPro" id="IPR041569">
    <property type="entry name" value="AAA_lid_3"/>
</dbReference>
<keyword evidence="2 4" id="KW-0067">ATP-binding</keyword>
<dbReference type="GeneID" id="79317756"/>
<dbReference type="InterPro" id="IPR003593">
    <property type="entry name" value="AAA+_ATPase"/>
</dbReference>
<keyword evidence="3" id="KW-0175">Coiled coil</keyword>
<dbReference type="AlphaFoldDB" id="A0ABD6AEQ5"/>
<evidence type="ECO:0000313" key="7">
    <source>
        <dbReference type="Proteomes" id="UP001596547"/>
    </source>
</evidence>
<comment type="caution">
    <text evidence="6">The sequence shown here is derived from an EMBL/GenBank/DDBJ whole genome shotgun (WGS) entry which is preliminary data.</text>
</comment>
<protein>
    <submittedName>
        <fullName evidence="6">ATP-binding protein</fullName>
    </submittedName>
</protein>
<evidence type="ECO:0000259" key="5">
    <source>
        <dbReference type="SMART" id="SM00382"/>
    </source>
</evidence>
<dbReference type="FunFam" id="3.40.50.300:FF:001025">
    <property type="entry name" value="ATPase family, AAA domain-containing 2B"/>
    <property type="match status" value="1"/>
</dbReference>
<dbReference type="Proteomes" id="UP001596547">
    <property type="component" value="Unassembled WGS sequence"/>
</dbReference>
<evidence type="ECO:0000256" key="2">
    <source>
        <dbReference type="ARBA" id="ARBA00022840"/>
    </source>
</evidence>
<keyword evidence="7" id="KW-1185">Reference proteome</keyword>
<dbReference type="SMART" id="SM00382">
    <property type="entry name" value="AAA"/>
    <property type="match status" value="1"/>
</dbReference>
<accession>A0ABD6AEQ5</accession>
<organism evidence="6 7">
    <name type="scientific">Halomarina halobia</name>
    <dbReference type="NCBI Taxonomy" id="3033386"/>
    <lineage>
        <taxon>Archaea</taxon>
        <taxon>Methanobacteriati</taxon>
        <taxon>Methanobacteriota</taxon>
        <taxon>Stenosarchaea group</taxon>
        <taxon>Halobacteria</taxon>
        <taxon>Halobacteriales</taxon>
        <taxon>Natronomonadaceae</taxon>
        <taxon>Halomarina</taxon>
    </lineage>
</organism>